<sequence length="75" mass="8688">MKGGRYSGIQHDRRLFGQLSIDLLIYRSQFAAGLVVHLFPFWRRRSLNVSVEIGAQKGNLRSIDVSVDELHIHRR</sequence>
<keyword evidence="2" id="KW-1185">Reference proteome</keyword>
<gene>
    <name evidence="1" type="ORF">PFISCL1PPCAC_25324</name>
</gene>
<comment type="caution">
    <text evidence="1">The sequence shown here is derived from an EMBL/GenBank/DDBJ whole genome shotgun (WGS) entry which is preliminary data.</text>
</comment>
<name>A0AAV5WPT1_9BILA</name>
<protein>
    <submittedName>
        <fullName evidence="1">Uncharacterized protein</fullName>
    </submittedName>
</protein>
<accession>A0AAV5WPT1</accession>
<evidence type="ECO:0000313" key="1">
    <source>
        <dbReference type="EMBL" id="GMT34027.1"/>
    </source>
</evidence>
<proteinExistence type="predicted"/>
<reference evidence="1" key="1">
    <citation type="submission" date="2023-10" db="EMBL/GenBank/DDBJ databases">
        <title>Genome assembly of Pristionchus species.</title>
        <authorList>
            <person name="Yoshida K."/>
            <person name="Sommer R.J."/>
        </authorList>
    </citation>
    <scope>NUCLEOTIDE SEQUENCE</scope>
    <source>
        <strain evidence="1">RS5133</strain>
    </source>
</reference>
<feature type="non-terminal residue" evidence="1">
    <location>
        <position position="75"/>
    </location>
</feature>
<dbReference type="Proteomes" id="UP001432322">
    <property type="component" value="Unassembled WGS sequence"/>
</dbReference>
<dbReference type="AlphaFoldDB" id="A0AAV5WPT1"/>
<evidence type="ECO:0000313" key="2">
    <source>
        <dbReference type="Proteomes" id="UP001432322"/>
    </source>
</evidence>
<dbReference type="EMBL" id="BTSY01000006">
    <property type="protein sequence ID" value="GMT34027.1"/>
    <property type="molecule type" value="Genomic_DNA"/>
</dbReference>
<organism evidence="1 2">
    <name type="scientific">Pristionchus fissidentatus</name>
    <dbReference type="NCBI Taxonomy" id="1538716"/>
    <lineage>
        <taxon>Eukaryota</taxon>
        <taxon>Metazoa</taxon>
        <taxon>Ecdysozoa</taxon>
        <taxon>Nematoda</taxon>
        <taxon>Chromadorea</taxon>
        <taxon>Rhabditida</taxon>
        <taxon>Rhabditina</taxon>
        <taxon>Diplogasteromorpha</taxon>
        <taxon>Diplogasteroidea</taxon>
        <taxon>Neodiplogasteridae</taxon>
        <taxon>Pristionchus</taxon>
    </lineage>
</organism>